<evidence type="ECO:0000313" key="2">
    <source>
        <dbReference type="EMBL" id="BAX62779.1"/>
    </source>
</evidence>
<dbReference type="Gene3D" id="3.40.50.1820">
    <property type="entry name" value="alpha/beta hydrolase"/>
    <property type="match status" value="1"/>
</dbReference>
<sequence length="324" mass="35449">MTTSTDCRYEESSFPSDVDGARIFLRKWTPSASGTPRAAVQITHGICEHGGRYDRLARYLAARNYVVFALDLRGHGRTAGVAALGQAGLTAWADMTSDIAQLSRMIGMQYRDLPLIAFGHSMGSALTQSHIQNHGSLLAGAVLCGTLGALPGIDDDTLEKLRVVAHSADGNQPAMLLGAVLQAFNAPFVHPGQPSTGCEWMTADPVEIQRFLDDELCGKPFSNSMLYSVLEGFRSLWIPEHEARIPADLPILVIAGTLDPVGENTISIQSLIARYMRQGHLALTCRFYPGDRHEILNDHNRDLVQHDIDAWLGSVLLRRQHEPT</sequence>
<dbReference type="PANTHER" id="PTHR11614">
    <property type="entry name" value="PHOSPHOLIPASE-RELATED"/>
    <property type="match status" value="1"/>
</dbReference>
<dbReference type="InterPro" id="IPR029058">
    <property type="entry name" value="AB_hydrolase_fold"/>
</dbReference>
<reference evidence="2 3" key="1">
    <citation type="journal article" date="2017" name="Genome Announc.">
        <title>Complete Genome Sequence of Burkholderia stabilis FERMP-21014.</title>
        <authorList>
            <person name="Konishi K."/>
            <person name="Kumagai T."/>
            <person name="Sakasegawa S."/>
            <person name="Tamura T."/>
        </authorList>
    </citation>
    <scope>NUCLEOTIDE SEQUENCE [LARGE SCALE GENOMIC DNA]</scope>
    <source>
        <strain evidence="2 3">FERMP-21014</strain>
    </source>
</reference>
<evidence type="ECO:0000259" key="1">
    <source>
        <dbReference type="Pfam" id="PF12146"/>
    </source>
</evidence>
<dbReference type="RefSeq" id="WP_096475147.1">
    <property type="nucleotide sequence ID" value="NZ_AP018112.1"/>
</dbReference>
<dbReference type="Proteomes" id="UP000218432">
    <property type="component" value="Chromosome 2"/>
</dbReference>
<dbReference type="SUPFAM" id="SSF53474">
    <property type="entry name" value="alpha/beta-Hydrolases"/>
    <property type="match status" value="1"/>
</dbReference>
<evidence type="ECO:0000313" key="3">
    <source>
        <dbReference type="Proteomes" id="UP000218432"/>
    </source>
</evidence>
<name>A0A1Y1BWW7_9BURK</name>
<organism evidence="2 3">
    <name type="scientific">Burkholderia stabilis</name>
    <dbReference type="NCBI Taxonomy" id="95485"/>
    <lineage>
        <taxon>Bacteria</taxon>
        <taxon>Pseudomonadati</taxon>
        <taxon>Pseudomonadota</taxon>
        <taxon>Betaproteobacteria</taxon>
        <taxon>Burkholderiales</taxon>
        <taxon>Burkholderiaceae</taxon>
        <taxon>Burkholderia</taxon>
        <taxon>Burkholderia cepacia complex</taxon>
    </lineage>
</organism>
<dbReference type="EMBL" id="AP018112">
    <property type="protein sequence ID" value="BAX62779.1"/>
    <property type="molecule type" value="Genomic_DNA"/>
</dbReference>
<dbReference type="AlphaFoldDB" id="A0A1Y1BWW7"/>
<dbReference type="Pfam" id="PF12146">
    <property type="entry name" value="Hydrolase_4"/>
    <property type="match status" value="1"/>
</dbReference>
<proteinExistence type="predicted"/>
<dbReference type="InterPro" id="IPR022742">
    <property type="entry name" value="Hydrolase_4"/>
</dbReference>
<protein>
    <recommendedName>
        <fullName evidence="1">Serine aminopeptidase S33 domain-containing protein</fullName>
    </recommendedName>
</protein>
<dbReference type="InterPro" id="IPR051044">
    <property type="entry name" value="MAG_DAG_Lipase"/>
</dbReference>
<feature type="domain" description="Serine aminopeptidase S33" evidence="1">
    <location>
        <begin position="35"/>
        <end position="299"/>
    </location>
</feature>
<accession>A0A1Y1BWW7</accession>
<gene>
    <name evidence="2" type="ORF">BSFP_056470</name>
</gene>